<keyword evidence="4 13" id="KW-0645">Protease</keyword>
<keyword evidence="14" id="KW-1185">Reference proteome</keyword>
<dbReference type="InterPro" id="IPR036034">
    <property type="entry name" value="PDZ_sf"/>
</dbReference>
<evidence type="ECO:0000256" key="3">
    <source>
        <dbReference type="ARBA" id="ARBA00007931"/>
    </source>
</evidence>
<dbReference type="AlphaFoldDB" id="A0A512MG89"/>
<dbReference type="InterPro" id="IPR008915">
    <property type="entry name" value="Peptidase_M50"/>
</dbReference>
<evidence type="ECO:0000256" key="5">
    <source>
        <dbReference type="ARBA" id="ARBA00022692"/>
    </source>
</evidence>
<dbReference type="Pfam" id="PF17820">
    <property type="entry name" value="PDZ_6"/>
    <property type="match status" value="2"/>
</dbReference>
<dbReference type="CDD" id="cd23081">
    <property type="entry name" value="cpPDZ_EcRseP-like"/>
    <property type="match status" value="1"/>
</dbReference>
<dbReference type="EMBL" id="BKAG01000058">
    <property type="protein sequence ID" value="GEP45757.1"/>
    <property type="molecule type" value="Genomic_DNA"/>
</dbReference>
<feature type="transmembrane region" description="Helical" evidence="11">
    <location>
        <begin position="111"/>
        <end position="132"/>
    </location>
</feature>
<feature type="transmembrane region" description="Helical" evidence="11">
    <location>
        <begin position="414"/>
        <end position="436"/>
    </location>
</feature>
<comment type="similarity">
    <text evidence="3">Belongs to the peptidase M50B family.</text>
</comment>
<dbReference type="SUPFAM" id="SSF50156">
    <property type="entry name" value="PDZ domain-like"/>
    <property type="match status" value="2"/>
</dbReference>
<dbReference type="InterPro" id="IPR001478">
    <property type="entry name" value="PDZ"/>
</dbReference>
<comment type="caution">
    <text evidence="13">The sequence shown here is derived from an EMBL/GenBank/DDBJ whole genome shotgun (WGS) entry which is preliminary data.</text>
</comment>
<dbReference type="CDD" id="cd06163">
    <property type="entry name" value="S2P-M50_PDZ_RseP-like"/>
    <property type="match status" value="1"/>
</dbReference>
<organism evidence="13 14">
    <name type="scientific">Brevifollis gellanilyticus</name>
    <dbReference type="NCBI Taxonomy" id="748831"/>
    <lineage>
        <taxon>Bacteria</taxon>
        <taxon>Pseudomonadati</taxon>
        <taxon>Verrucomicrobiota</taxon>
        <taxon>Verrucomicrobiia</taxon>
        <taxon>Verrucomicrobiales</taxon>
        <taxon>Verrucomicrobiaceae</taxon>
    </lineage>
</organism>
<dbReference type="SMART" id="SM00228">
    <property type="entry name" value="PDZ"/>
    <property type="match status" value="2"/>
</dbReference>
<protein>
    <submittedName>
        <fullName evidence="13">Zinc metalloprotease</fullName>
    </submittedName>
</protein>
<accession>A0A512MG89</accession>
<dbReference type="InterPro" id="IPR041489">
    <property type="entry name" value="PDZ_6"/>
</dbReference>
<keyword evidence="9 13" id="KW-0482">Metalloprotease</keyword>
<evidence type="ECO:0000256" key="1">
    <source>
        <dbReference type="ARBA" id="ARBA00001947"/>
    </source>
</evidence>
<dbReference type="Proteomes" id="UP000321577">
    <property type="component" value="Unassembled WGS sequence"/>
</dbReference>
<evidence type="ECO:0000256" key="11">
    <source>
        <dbReference type="SAM" id="Phobius"/>
    </source>
</evidence>
<evidence type="ECO:0000256" key="9">
    <source>
        <dbReference type="ARBA" id="ARBA00023049"/>
    </source>
</evidence>
<dbReference type="NCBIfam" id="TIGR00054">
    <property type="entry name" value="RIP metalloprotease RseP"/>
    <property type="match status" value="1"/>
</dbReference>
<dbReference type="OrthoDB" id="9782003at2"/>
<feature type="domain" description="PDZ" evidence="12">
    <location>
        <begin position="148"/>
        <end position="187"/>
    </location>
</feature>
<dbReference type="PANTHER" id="PTHR42837:SF2">
    <property type="entry name" value="MEMBRANE METALLOPROTEASE ARASP2, CHLOROPLASTIC-RELATED"/>
    <property type="match status" value="1"/>
</dbReference>
<keyword evidence="10 11" id="KW-0472">Membrane</keyword>
<dbReference type="RefSeq" id="WP_146854942.1">
    <property type="nucleotide sequence ID" value="NZ_BKAG01000058.1"/>
</dbReference>
<evidence type="ECO:0000256" key="10">
    <source>
        <dbReference type="ARBA" id="ARBA00023136"/>
    </source>
</evidence>
<evidence type="ECO:0000313" key="14">
    <source>
        <dbReference type="Proteomes" id="UP000321577"/>
    </source>
</evidence>
<dbReference type="Gene3D" id="2.30.42.10">
    <property type="match status" value="2"/>
</dbReference>
<gene>
    <name evidence="13" type="ORF">BGE01nite_50480</name>
</gene>
<dbReference type="GO" id="GO:0004222">
    <property type="term" value="F:metalloendopeptidase activity"/>
    <property type="evidence" value="ECO:0007669"/>
    <property type="project" value="InterPro"/>
</dbReference>
<sequence length="508" mass="55847">MSWLSSLGPVGEALYFIILIFEVLLVFNLMILVHEWGHFLAARWRGLKVEAFQIWFGKPLWKKTINGVQYGLGCIPAGGFVKLPQMAPMDAIEGESSSTEPLPPISPLDKIIVAFAGPLFSFMLACFFAVFVCWLGKPESEPLVTTTIGYVVKDGPAGKAGLKPGDKILSIDGQPIKRFEGMTTDTVTWNVISSEGKTIQFKVERDGQALAPIDVDPTAWPPEDKKEEKPKTWFQKVFSFIFDRPPLRKIGITGKEVPMIGEVMPHGPADDAGLQVEDELLSVDGQPLLHKAQFSDYIETRADQPIQVIIRRKDKESAASKESTITVTPRLPDKRPTTWTMPLAGFKWHPTGARKLAHPSVWAQVSGSAKALVSMIQKLVTSSSDISPAHMSGPIGIGRVYYNLLQDSEALLQVLWFSVVLNVNLALMNLLPFPVLDGGHIVMGIGEAIRGRPPRGRILEFIQTACVLGLLCFFVFVTLKDTGDILPGGGKNPADEISWLPKDQRTAK</sequence>
<evidence type="ECO:0000256" key="6">
    <source>
        <dbReference type="ARBA" id="ARBA00022801"/>
    </source>
</evidence>
<dbReference type="InterPro" id="IPR004387">
    <property type="entry name" value="Pept_M50_Zn"/>
</dbReference>
<feature type="transmembrane region" description="Helical" evidence="11">
    <location>
        <begin position="457"/>
        <end position="479"/>
    </location>
</feature>
<dbReference type="PANTHER" id="PTHR42837">
    <property type="entry name" value="REGULATOR OF SIGMA-E PROTEASE RSEP"/>
    <property type="match status" value="1"/>
</dbReference>
<dbReference type="PROSITE" id="PS50106">
    <property type="entry name" value="PDZ"/>
    <property type="match status" value="1"/>
</dbReference>
<comment type="subcellular location">
    <subcellularLocation>
        <location evidence="2">Membrane</location>
        <topology evidence="2">Multi-pass membrane protein</topology>
    </subcellularLocation>
</comment>
<feature type="transmembrane region" description="Helical" evidence="11">
    <location>
        <begin position="13"/>
        <end position="33"/>
    </location>
</feature>
<keyword evidence="6" id="KW-0378">Hydrolase</keyword>
<dbReference type="GO" id="GO:0006508">
    <property type="term" value="P:proteolysis"/>
    <property type="evidence" value="ECO:0007669"/>
    <property type="project" value="UniProtKB-KW"/>
</dbReference>
<evidence type="ECO:0000259" key="12">
    <source>
        <dbReference type="PROSITE" id="PS50106"/>
    </source>
</evidence>
<dbReference type="GO" id="GO:0016020">
    <property type="term" value="C:membrane"/>
    <property type="evidence" value="ECO:0007669"/>
    <property type="project" value="UniProtKB-SubCell"/>
</dbReference>
<evidence type="ECO:0000256" key="4">
    <source>
        <dbReference type="ARBA" id="ARBA00022670"/>
    </source>
</evidence>
<keyword evidence="8 11" id="KW-1133">Transmembrane helix</keyword>
<keyword evidence="5 11" id="KW-0812">Transmembrane</keyword>
<name>A0A512MG89_9BACT</name>
<evidence type="ECO:0000256" key="8">
    <source>
        <dbReference type="ARBA" id="ARBA00022989"/>
    </source>
</evidence>
<evidence type="ECO:0000256" key="7">
    <source>
        <dbReference type="ARBA" id="ARBA00022833"/>
    </source>
</evidence>
<dbReference type="Pfam" id="PF02163">
    <property type="entry name" value="Peptidase_M50"/>
    <property type="match status" value="1"/>
</dbReference>
<evidence type="ECO:0000256" key="2">
    <source>
        <dbReference type="ARBA" id="ARBA00004141"/>
    </source>
</evidence>
<evidence type="ECO:0000313" key="13">
    <source>
        <dbReference type="EMBL" id="GEP45757.1"/>
    </source>
</evidence>
<proteinExistence type="inferred from homology"/>
<comment type="cofactor">
    <cofactor evidence="1">
        <name>Zn(2+)</name>
        <dbReference type="ChEBI" id="CHEBI:29105"/>
    </cofactor>
</comment>
<reference evidence="13 14" key="1">
    <citation type="submission" date="2019-07" db="EMBL/GenBank/DDBJ databases">
        <title>Whole genome shotgun sequence of Brevifollis gellanilyticus NBRC 108608.</title>
        <authorList>
            <person name="Hosoyama A."/>
            <person name="Uohara A."/>
            <person name="Ohji S."/>
            <person name="Ichikawa N."/>
        </authorList>
    </citation>
    <scope>NUCLEOTIDE SEQUENCE [LARGE SCALE GENOMIC DNA]</scope>
    <source>
        <strain evidence="13 14">NBRC 108608</strain>
    </source>
</reference>
<keyword evidence="7" id="KW-0862">Zinc</keyword>